<feature type="region of interest" description="Disordered" evidence="1">
    <location>
        <begin position="1"/>
        <end position="147"/>
    </location>
</feature>
<dbReference type="Proteomes" id="UP000824469">
    <property type="component" value="Unassembled WGS sequence"/>
</dbReference>
<evidence type="ECO:0000313" key="2">
    <source>
        <dbReference type="EMBL" id="KAH9297452.1"/>
    </source>
</evidence>
<sequence length="147" mass="16728">ARARKNHEKWLSPSPRNSQDKWDKKARIGRNEHRWPRKQLGHLGQKYAAGVKSRNGRRRKNWLTAERVAFGTRGTKGREPAEPGEKSQGSPKIFGTRGPRVREPAGLAEMRTFIPKQLGQKGANRPNRANLSQTVRKHMGQYGEPFA</sequence>
<evidence type="ECO:0000313" key="3">
    <source>
        <dbReference type="Proteomes" id="UP000824469"/>
    </source>
</evidence>
<keyword evidence="3" id="KW-1185">Reference proteome</keyword>
<evidence type="ECO:0000256" key="1">
    <source>
        <dbReference type="SAM" id="MobiDB-lite"/>
    </source>
</evidence>
<organism evidence="2 3">
    <name type="scientific">Taxus chinensis</name>
    <name type="common">Chinese yew</name>
    <name type="synonym">Taxus wallichiana var. chinensis</name>
    <dbReference type="NCBI Taxonomy" id="29808"/>
    <lineage>
        <taxon>Eukaryota</taxon>
        <taxon>Viridiplantae</taxon>
        <taxon>Streptophyta</taxon>
        <taxon>Embryophyta</taxon>
        <taxon>Tracheophyta</taxon>
        <taxon>Spermatophyta</taxon>
        <taxon>Pinopsida</taxon>
        <taxon>Pinidae</taxon>
        <taxon>Conifers II</taxon>
        <taxon>Cupressales</taxon>
        <taxon>Taxaceae</taxon>
        <taxon>Taxus</taxon>
    </lineage>
</organism>
<feature type="compositionally biased region" description="Basic and acidic residues" evidence="1">
    <location>
        <begin position="76"/>
        <end position="85"/>
    </location>
</feature>
<gene>
    <name evidence="2" type="ORF">KI387_029134</name>
</gene>
<dbReference type="AlphaFoldDB" id="A0AA38CBU8"/>
<protein>
    <submittedName>
        <fullName evidence="2">Uncharacterized protein</fullName>
    </submittedName>
</protein>
<proteinExistence type="predicted"/>
<accession>A0AA38CBU8</accession>
<feature type="non-terminal residue" evidence="2">
    <location>
        <position position="147"/>
    </location>
</feature>
<comment type="caution">
    <text evidence="2">The sequence shown here is derived from an EMBL/GenBank/DDBJ whole genome shotgun (WGS) entry which is preliminary data.</text>
</comment>
<feature type="non-terminal residue" evidence="2">
    <location>
        <position position="1"/>
    </location>
</feature>
<feature type="compositionally biased region" description="Basic and acidic residues" evidence="1">
    <location>
        <begin position="18"/>
        <end position="34"/>
    </location>
</feature>
<name>A0AA38CBU8_TAXCH</name>
<reference evidence="2 3" key="1">
    <citation type="journal article" date="2021" name="Nat. Plants">
        <title>The Taxus genome provides insights into paclitaxel biosynthesis.</title>
        <authorList>
            <person name="Xiong X."/>
            <person name="Gou J."/>
            <person name="Liao Q."/>
            <person name="Li Y."/>
            <person name="Zhou Q."/>
            <person name="Bi G."/>
            <person name="Li C."/>
            <person name="Du R."/>
            <person name="Wang X."/>
            <person name="Sun T."/>
            <person name="Guo L."/>
            <person name="Liang H."/>
            <person name="Lu P."/>
            <person name="Wu Y."/>
            <person name="Zhang Z."/>
            <person name="Ro D.K."/>
            <person name="Shang Y."/>
            <person name="Huang S."/>
            <person name="Yan J."/>
        </authorList>
    </citation>
    <scope>NUCLEOTIDE SEQUENCE [LARGE SCALE GENOMIC DNA]</scope>
    <source>
        <strain evidence="2">Ta-2019</strain>
    </source>
</reference>
<dbReference type="EMBL" id="JAHRHJ020000010">
    <property type="protein sequence ID" value="KAH9297452.1"/>
    <property type="molecule type" value="Genomic_DNA"/>
</dbReference>